<evidence type="ECO:0000313" key="2">
    <source>
        <dbReference type="EMBL" id="KMZ63690.1"/>
    </source>
</evidence>
<dbReference type="InterPro" id="IPR043459">
    <property type="entry name" value="NFD6/NOXY2-like"/>
</dbReference>
<dbReference type="AlphaFoldDB" id="A0A0K9P686"/>
<proteinExistence type="predicted"/>
<dbReference type="Proteomes" id="UP000036987">
    <property type="component" value="Unassembled WGS sequence"/>
</dbReference>
<comment type="caution">
    <text evidence="2">The sequence shown here is derived from an EMBL/GenBank/DDBJ whole genome shotgun (WGS) entry which is preliminary data.</text>
</comment>
<feature type="region of interest" description="Disordered" evidence="1">
    <location>
        <begin position="25"/>
        <end position="53"/>
    </location>
</feature>
<dbReference type="EMBL" id="LFYR01001213">
    <property type="protein sequence ID" value="KMZ63690.1"/>
    <property type="molecule type" value="Genomic_DNA"/>
</dbReference>
<keyword evidence="3" id="KW-1185">Reference proteome</keyword>
<protein>
    <submittedName>
        <fullName evidence="2">Uncharacterized protein</fullName>
    </submittedName>
</protein>
<sequence>MASLRGSISRSFLSASRSVAVFRTQPPSPRAAFRTSSIPSSGSSQSQSRRGFSYAQPRSAAALGATMSLLPLHSVVAVARLNSQLAVNSRVVCGLFKGWNGKDG</sequence>
<reference evidence="3" key="1">
    <citation type="journal article" date="2016" name="Nature">
        <title>The genome of the seagrass Zostera marina reveals angiosperm adaptation to the sea.</title>
        <authorList>
            <person name="Olsen J.L."/>
            <person name="Rouze P."/>
            <person name="Verhelst B."/>
            <person name="Lin Y.-C."/>
            <person name="Bayer T."/>
            <person name="Collen J."/>
            <person name="Dattolo E."/>
            <person name="De Paoli E."/>
            <person name="Dittami S."/>
            <person name="Maumus F."/>
            <person name="Michel G."/>
            <person name="Kersting A."/>
            <person name="Lauritano C."/>
            <person name="Lohaus R."/>
            <person name="Toepel M."/>
            <person name="Tonon T."/>
            <person name="Vanneste K."/>
            <person name="Amirebrahimi M."/>
            <person name="Brakel J."/>
            <person name="Bostroem C."/>
            <person name="Chovatia M."/>
            <person name="Grimwood J."/>
            <person name="Jenkins J.W."/>
            <person name="Jueterbock A."/>
            <person name="Mraz A."/>
            <person name="Stam W.T."/>
            <person name="Tice H."/>
            <person name="Bornberg-Bauer E."/>
            <person name="Green P.J."/>
            <person name="Pearson G.A."/>
            <person name="Procaccini G."/>
            <person name="Duarte C.M."/>
            <person name="Schmutz J."/>
            <person name="Reusch T.B.H."/>
            <person name="Van de Peer Y."/>
        </authorList>
    </citation>
    <scope>NUCLEOTIDE SEQUENCE [LARGE SCALE GENOMIC DNA]</scope>
    <source>
        <strain evidence="3">cv. Finnish</strain>
    </source>
</reference>
<dbReference type="OrthoDB" id="1929591at2759"/>
<name>A0A0K9P686_ZOSMR</name>
<accession>A0A0K9P686</accession>
<organism evidence="2 3">
    <name type="scientific">Zostera marina</name>
    <name type="common">Eelgrass</name>
    <dbReference type="NCBI Taxonomy" id="29655"/>
    <lineage>
        <taxon>Eukaryota</taxon>
        <taxon>Viridiplantae</taxon>
        <taxon>Streptophyta</taxon>
        <taxon>Embryophyta</taxon>
        <taxon>Tracheophyta</taxon>
        <taxon>Spermatophyta</taxon>
        <taxon>Magnoliopsida</taxon>
        <taxon>Liliopsida</taxon>
        <taxon>Zosteraceae</taxon>
        <taxon>Zostera</taxon>
    </lineage>
</organism>
<dbReference type="PANTHER" id="PTHR33156:SF26">
    <property type="entry name" value="OS12G0592200 PROTEIN"/>
    <property type="match status" value="1"/>
</dbReference>
<evidence type="ECO:0000313" key="3">
    <source>
        <dbReference type="Proteomes" id="UP000036987"/>
    </source>
</evidence>
<dbReference type="PANTHER" id="PTHR33156">
    <property type="entry name" value="OS02G0230000 PROTEIN"/>
    <property type="match status" value="1"/>
</dbReference>
<evidence type="ECO:0000256" key="1">
    <source>
        <dbReference type="SAM" id="MobiDB-lite"/>
    </source>
</evidence>
<feature type="compositionally biased region" description="Low complexity" evidence="1">
    <location>
        <begin position="36"/>
        <end position="53"/>
    </location>
</feature>
<gene>
    <name evidence="2" type="ORF">ZOSMA_3G01740</name>
</gene>